<feature type="domain" description="Protein kinase" evidence="7">
    <location>
        <begin position="62"/>
        <end position="339"/>
    </location>
</feature>
<accession>A0ABR4MX81</accession>
<comment type="caution">
    <text evidence="8">The sequence shown here is derived from an EMBL/GenBank/DDBJ whole genome shotgun (WGS) entry which is preliminary data.</text>
</comment>
<evidence type="ECO:0000256" key="1">
    <source>
        <dbReference type="ARBA" id="ARBA00022527"/>
    </source>
</evidence>
<dbReference type="SUPFAM" id="SSF56112">
    <property type="entry name" value="Protein kinase-like (PK-like)"/>
    <property type="match status" value="1"/>
</dbReference>
<reference evidence="8 9" key="1">
    <citation type="submission" date="2023-09" db="EMBL/GenBank/DDBJ databases">
        <title>Pangenome analysis of Batrachochytrium dendrobatidis and related Chytrids.</title>
        <authorList>
            <person name="Yacoub M.N."/>
            <person name="Stajich J.E."/>
            <person name="James T.Y."/>
        </authorList>
    </citation>
    <scope>NUCLEOTIDE SEQUENCE [LARGE SCALE GENOMIC DNA]</scope>
    <source>
        <strain evidence="8 9">JEL0888</strain>
    </source>
</reference>
<proteinExistence type="predicted"/>
<dbReference type="Gene3D" id="3.30.200.20">
    <property type="entry name" value="Phosphorylase Kinase, domain 1"/>
    <property type="match status" value="1"/>
</dbReference>
<dbReference type="InterPro" id="IPR050915">
    <property type="entry name" value="MAP_kinase_kinase"/>
</dbReference>
<evidence type="ECO:0000256" key="3">
    <source>
        <dbReference type="ARBA" id="ARBA00022741"/>
    </source>
</evidence>
<dbReference type="GO" id="GO:0004708">
    <property type="term" value="F:MAP kinase kinase activity"/>
    <property type="evidence" value="ECO:0007669"/>
    <property type="project" value="UniProtKB-EC"/>
</dbReference>
<dbReference type="Gene3D" id="1.10.510.10">
    <property type="entry name" value="Transferase(Phosphotransferase) domain 1"/>
    <property type="match status" value="1"/>
</dbReference>
<dbReference type="EC" id="2.7.12.2" evidence="8"/>
<evidence type="ECO:0000256" key="2">
    <source>
        <dbReference type="ARBA" id="ARBA00022679"/>
    </source>
</evidence>
<gene>
    <name evidence="8" type="primary">STE7_3</name>
    <name evidence="8" type="ORF">HK105_208663</name>
</gene>
<dbReference type="PROSITE" id="PS50011">
    <property type="entry name" value="PROTEIN_KINASE_DOM"/>
    <property type="match status" value="1"/>
</dbReference>
<dbReference type="Pfam" id="PF00069">
    <property type="entry name" value="Pkinase"/>
    <property type="match status" value="1"/>
</dbReference>
<organism evidence="8 9">
    <name type="scientific">Polyrhizophydium stewartii</name>
    <dbReference type="NCBI Taxonomy" id="2732419"/>
    <lineage>
        <taxon>Eukaryota</taxon>
        <taxon>Fungi</taxon>
        <taxon>Fungi incertae sedis</taxon>
        <taxon>Chytridiomycota</taxon>
        <taxon>Chytridiomycota incertae sedis</taxon>
        <taxon>Chytridiomycetes</taxon>
        <taxon>Rhizophydiales</taxon>
        <taxon>Rhizophydiales incertae sedis</taxon>
        <taxon>Polyrhizophydium</taxon>
    </lineage>
</organism>
<evidence type="ECO:0000256" key="4">
    <source>
        <dbReference type="ARBA" id="ARBA00022777"/>
    </source>
</evidence>
<keyword evidence="4 8" id="KW-0418">Kinase</keyword>
<dbReference type="PANTHER" id="PTHR47448">
    <property type="entry name" value="DUAL SPECIFICITY MITOGEN-ACTIVATED PROTEIN KINASE KINASE DSOR1-LIKE PROTEIN"/>
    <property type="match status" value="1"/>
</dbReference>
<keyword evidence="2 8" id="KW-0808">Transferase</keyword>
<sequence length="360" mass="39889">MASPAAPHEQKQTLPNLRPGVTPSSTGAGGQDTVSPPSNFATPLSNLPIPQSLQLDLEPDDFQKLNELDLGRDASISLVLHKPTNTIMACKTIYDHETESVRKQALRELQIMYKCNSPFIVPFFGAFVNERKISICMEFMNCGSLGNICNKIGPVPEDVAGQIAHAVLSGLAYLHNEHQIIHNELKPSNILLDSAGHIKLADFQIPGQWFSRIALARNGTSLYISLSHAVALYVRLPWCAVHPNRWKPERIQGSKCSAQSDVWSLGMIIMELVLGRFPFPPDGRPLSVFEMLEYIVYEPVPTLPPGQFSEAFEDFIARFLIRDPTMRPTPSELLTDPFCVAIEAKDVDMAGFAKQLLKES</sequence>
<evidence type="ECO:0000313" key="8">
    <source>
        <dbReference type="EMBL" id="KAL2911880.1"/>
    </source>
</evidence>
<dbReference type="Proteomes" id="UP001527925">
    <property type="component" value="Unassembled WGS sequence"/>
</dbReference>
<keyword evidence="3" id="KW-0547">Nucleotide-binding</keyword>
<dbReference type="InterPro" id="IPR000719">
    <property type="entry name" value="Prot_kinase_dom"/>
</dbReference>
<keyword evidence="1" id="KW-0723">Serine/threonine-protein kinase</keyword>
<name>A0ABR4MX81_9FUNG</name>
<feature type="region of interest" description="Disordered" evidence="6">
    <location>
        <begin position="1"/>
        <end position="43"/>
    </location>
</feature>
<evidence type="ECO:0000256" key="6">
    <source>
        <dbReference type="SAM" id="MobiDB-lite"/>
    </source>
</evidence>
<dbReference type="InterPro" id="IPR011009">
    <property type="entry name" value="Kinase-like_dom_sf"/>
</dbReference>
<feature type="compositionally biased region" description="Polar residues" evidence="6">
    <location>
        <begin position="22"/>
        <end position="43"/>
    </location>
</feature>
<protein>
    <submittedName>
        <fullName evidence="8">MAP kinase kinase (MEK)</fullName>
        <ecNumber evidence="8">2.7.12.2</ecNumber>
    </submittedName>
</protein>
<evidence type="ECO:0000256" key="5">
    <source>
        <dbReference type="ARBA" id="ARBA00022840"/>
    </source>
</evidence>
<evidence type="ECO:0000313" key="9">
    <source>
        <dbReference type="Proteomes" id="UP001527925"/>
    </source>
</evidence>
<dbReference type="PANTHER" id="PTHR47448:SF1">
    <property type="entry name" value="SERINE_THREONINE-PROTEIN KINASE STE7 HOMOLOG"/>
    <property type="match status" value="1"/>
</dbReference>
<evidence type="ECO:0000259" key="7">
    <source>
        <dbReference type="PROSITE" id="PS50011"/>
    </source>
</evidence>
<keyword evidence="9" id="KW-1185">Reference proteome</keyword>
<keyword evidence="5" id="KW-0067">ATP-binding</keyword>
<dbReference type="EMBL" id="JADGIZ020000085">
    <property type="protein sequence ID" value="KAL2911880.1"/>
    <property type="molecule type" value="Genomic_DNA"/>
</dbReference>